<organism evidence="1">
    <name type="scientific">uncultured archaeon MedDCM-OCT-S08-C282</name>
    <dbReference type="NCBI Taxonomy" id="743096"/>
    <lineage>
        <taxon>Archaea</taxon>
        <taxon>environmental samples</taxon>
    </lineage>
</organism>
<protein>
    <submittedName>
        <fullName evidence="1">Uncharacterized protein</fullName>
    </submittedName>
</protein>
<dbReference type="AlphaFoldDB" id="D6PBV8"/>
<reference evidence="1" key="1">
    <citation type="journal article" date="2010" name="ISME J.">
        <title>Metagenome of the Mediterranean deep chlorophyll maximum studied by direct and fosmid library 454 pyrosequencing.</title>
        <authorList>
            <person name="Ghai R."/>
            <person name="Martin-Cuadrado A.B."/>
            <person name="Molto A.G."/>
            <person name="Heredia I.G."/>
            <person name="Cabrera R."/>
            <person name="Martin J."/>
            <person name="Verdu M."/>
            <person name="Deschamps P."/>
            <person name="Moreira D."/>
            <person name="Lopez-Garcia P."/>
            <person name="Mira A."/>
            <person name="Rodriguez-Valera F."/>
        </authorList>
    </citation>
    <scope>NUCLEOTIDE SEQUENCE</scope>
</reference>
<name>D6PBV8_9ARCH</name>
<sequence>MADEHKNEQERRVSVDDMPAEVRQLADAMLGVNPQWNVHDWLVEQANLSMDLLALDLLREKVMIDQRLQRLDDLGRRLESNEKSDHLDEDPNQRNLFDCFDLNEEHALRGLGERATETVNSPPLNGEEQHPSNIFLDLLPNANTDDPLLAIACQSVIIGIELEVAKGEPLATLQAIFAHTRASNIDDSETDEALDHLLTTGMVIEIDDDCFILLPP</sequence>
<dbReference type="EMBL" id="GU942970">
    <property type="protein sequence ID" value="ADD93209.1"/>
    <property type="molecule type" value="Genomic_DNA"/>
</dbReference>
<evidence type="ECO:0000313" key="1">
    <source>
        <dbReference type="EMBL" id="ADD93209.1"/>
    </source>
</evidence>
<proteinExistence type="predicted"/>
<accession>D6PBV8</accession>